<reference evidence="1 2" key="1">
    <citation type="journal article" date="2017" name="BMC Biol.">
        <title>Genomic innovations, transcriptional plasticity and gene loss underlying the evolution and divergence of two highly polyphagous and invasive Helicoverpa pest species.</title>
        <authorList>
            <person name="Pearce S.L."/>
            <person name="Clarke D.F."/>
            <person name="East P.D."/>
            <person name="Elfekih S."/>
            <person name="Gordon K.H."/>
            <person name="Jermiin L.S."/>
            <person name="McGaughran A."/>
            <person name="Oakeshott J.G."/>
            <person name="Papanikolaou A."/>
            <person name="Perera O.P."/>
            <person name="Rane R.V."/>
            <person name="Richards S."/>
            <person name="Tay W.T."/>
            <person name="Walsh T.K."/>
            <person name="Anderson A."/>
            <person name="Anderson C.J."/>
            <person name="Asgari S."/>
            <person name="Board P.G."/>
            <person name="Bretschneider A."/>
            <person name="Campbell P.M."/>
            <person name="Chertemps T."/>
            <person name="Christeller J.T."/>
            <person name="Coppin C.W."/>
            <person name="Downes S.J."/>
            <person name="Duan G."/>
            <person name="Farnsworth C.A."/>
            <person name="Good R.T."/>
            <person name="Han L.B."/>
            <person name="Han Y.C."/>
            <person name="Hatje K."/>
            <person name="Horne I."/>
            <person name="Huang Y.P."/>
            <person name="Hughes D.S."/>
            <person name="Jacquin-Joly E."/>
            <person name="James W."/>
            <person name="Jhangiani S."/>
            <person name="Kollmar M."/>
            <person name="Kuwar S.S."/>
            <person name="Li S."/>
            <person name="Liu N.Y."/>
            <person name="Maibeche M.T."/>
            <person name="Miller J.R."/>
            <person name="Montagne N."/>
            <person name="Perry T."/>
            <person name="Qu J."/>
            <person name="Song S.V."/>
            <person name="Sutton G.G."/>
            <person name="Vogel H."/>
            <person name="Walenz B.P."/>
            <person name="Xu W."/>
            <person name="Zhang H.J."/>
            <person name="Zou Z."/>
            <person name="Batterham P."/>
            <person name="Edwards O.R."/>
            <person name="Feyereisen R."/>
            <person name="Gibbs R.A."/>
            <person name="Heckel D.G."/>
            <person name="McGrath A."/>
            <person name="Robin C."/>
            <person name="Scherer S.E."/>
            <person name="Worley K.C."/>
            <person name="Wu Y.D."/>
        </authorList>
    </citation>
    <scope>NUCLEOTIDE SEQUENCE [LARGE SCALE GENOMIC DNA]</scope>
    <source>
        <strain evidence="1">Harm_GR_Male_#8</strain>
        <tissue evidence="1">Whole organism</tissue>
    </source>
</reference>
<protein>
    <submittedName>
        <fullName evidence="1">Uncharacterized protein</fullName>
    </submittedName>
</protein>
<dbReference type="EMBL" id="KZ150037">
    <property type="protein sequence ID" value="PZC74625.1"/>
    <property type="molecule type" value="Genomic_DNA"/>
</dbReference>
<evidence type="ECO:0000313" key="2">
    <source>
        <dbReference type="Proteomes" id="UP000249218"/>
    </source>
</evidence>
<sequence>MMGHLIRHDEFIKTSLKEKSKERGEGVVQEPLRLSQWDPETPESVNLTPIGNLFVFLKSLEQGDVVPLGEAAVLSR</sequence>
<gene>
    <name evidence="1" type="primary">HaOG207416</name>
    <name evidence="1" type="ORF">B5X24_HaOG207416</name>
</gene>
<organism evidence="1 2">
    <name type="scientific">Helicoverpa armigera</name>
    <name type="common">Cotton bollworm</name>
    <name type="synonym">Heliothis armigera</name>
    <dbReference type="NCBI Taxonomy" id="29058"/>
    <lineage>
        <taxon>Eukaryota</taxon>
        <taxon>Metazoa</taxon>
        <taxon>Ecdysozoa</taxon>
        <taxon>Arthropoda</taxon>
        <taxon>Hexapoda</taxon>
        <taxon>Insecta</taxon>
        <taxon>Pterygota</taxon>
        <taxon>Neoptera</taxon>
        <taxon>Endopterygota</taxon>
        <taxon>Lepidoptera</taxon>
        <taxon>Glossata</taxon>
        <taxon>Ditrysia</taxon>
        <taxon>Noctuoidea</taxon>
        <taxon>Noctuidae</taxon>
        <taxon>Heliothinae</taxon>
        <taxon>Helicoverpa</taxon>
    </lineage>
</organism>
<proteinExistence type="predicted"/>
<accession>A0A2W1BLT7</accession>
<dbReference type="AlphaFoldDB" id="A0A2W1BLT7"/>
<evidence type="ECO:0000313" key="1">
    <source>
        <dbReference type="EMBL" id="PZC74625.1"/>
    </source>
</evidence>
<name>A0A2W1BLT7_HELAM</name>
<keyword evidence="2" id="KW-1185">Reference proteome</keyword>
<dbReference type="Proteomes" id="UP000249218">
    <property type="component" value="Unassembled WGS sequence"/>
</dbReference>